<dbReference type="Gene3D" id="3.30.70.330">
    <property type="match status" value="2"/>
</dbReference>
<dbReference type="InterPro" id="IPR012677">
    <property type="entry name" value="Nucleotide-bd_a/b_plait_sf"/>
</dbReference>
<keyword evidence="5" id="KW-1185">Reference proteome</keyword>
<dbReference type="GO" id="GO:0003729">
    <property type="term" value="F:mRNA binding"/>
    <property type="evidence" value="ECO:0007669"/>
    <property type="project" value="TreeGrafter"/>
</dbReference>
<dbReference type="GO" id="GO:0005634">
    <property type="term" value="C:nucleus"/>
    <property type="evidence" value="ECO:0007669"/>
    <property type="project" value="TreeGrafter"/>
</dbReference>
<evidence type="ECO:0000259" key="3">
    <source>
        <dbReference type="PROSITE" id="PS50102"/>
    </source>
</evidence>
<dbReference type="InterPro" id="IPR000504">
    <property type="entry name" value="RRM_dom"/>
</dbReference>
<protein>
    <submittedName>
        <fullName evidence="6">RRM domain-containing protein</fullName>
    </submittedName>
</protein>
<dbReference type="OrthoDB" id="439808at2759"/>
<evidence type="ECO:0000256" key="1">
    <source>
        <dbReference type="ARBA" id="ARBA00022884"/>
    </source>
</evidence>
<accession>A0A0N4VMF7</accession>
<reference evidence="4 5" key="2">
    <citation type="submission" date="2018-10" db="EMBL/GenBank/DDBJ databases">
        <authorList>
            <consortium name="Pathogen Informatics"/>
        </authorList>
    </citation>
    <scope>NUCLEOTIDE SEQUENCE [LARGE SCALE GENOMIC DNA]</scope>
</reference>
<name>A0A0N4VMF7_ENTVE</name>
<dbReference type="InterPro" id="IPR050502">
    <property type="entry name" value="Euk_RNA-bind_prot"/>
</dbReference>
<evidence type="ECO:0000313" key="5">
    <source>
        <dbReference type="Proteomes" id="UP000274131"/>
    </source>
</evidence>
<dbReference type="PROSITE" id="PS50102">
    <property type="entry name" value="RRM"/>
    <property type="match status" value="2"/>
</dbReference>
<dbReference type="Pfam" id="PF00076">
    <property type="entry name" value="RRM_1"/>
    <property type="match status" value="2"/>
</dbReference>
<dbReference type="SMART" id="SM00360">
    <property type="entry name" value="RRM"/>
    <property type="match status" value="2"/>
</dbReference>
<keyword evidence="1 2" id="KW-0694">RNA-binding</keyword>
<organism evidence="6">
    <name type="scientific">Enterobius vermicularis</name>
    <name type="common">Human pinworm</name>
    <dbReference type="NCBI Taxonomy" id="51028"/>
    <lineage>
        <taxon>Eukaryota</taxon>
        <taxon>Metazoa</taxon>
        <taxon>Ecdysozoa</taxon>
        <taxon>Nematoda</taxon>
        <taxon>Chromadorea</taxon>
        <taxon>Rhabditida</taxon>
        <taxon>Spirurina</taxon>
        <taxon>Oxyuridomorpha</taxon>
        <taxon>Oxyuroidea</taxon>
        <taxon>Oxyuridae</taxon>
        <taxon>Enterobius</taxon>
    </lineage>
</organism>
<dbReference type="STRING" id="51028.A0A0N4VMF7"/>
<sequence length="180" mass="20440">MFKFREAKVIRDPQTLKSKGYGFVSFPVKENAEKAIESMNGQMIGRRQIRTNWATRKPNPSEDGSVKEQSFDEIFNATQANNTSVYVGNISPTCTDNDLREAFSACGTINEIRVFKQQGYGFVRFSNKEEAAKAIMMMNAKELKGQVLRCSWGRNPTEHNVSCFLLFCKKNLVLFAVFLL</sequence>
<feature type="domain" description="RRM" evidence="3">
    <location>
        <begin position="1"/>
        <end position="56"/>
    </location>
</feature>
<reference evidence="6" key="1">
    <citation type="submission" date="2017-02" db="UniProtKB">
        <authorList>
            <consortium name="WormBaseParasite"/>
        </authorList>
    </citation>
    <scope>IDENTIFICATION</scope>
</reference>
<dbReference type="Proteomes" id="UP000274131">
    <property type="component" value="Unassembled WGS sequence"/>
</dbReference>
<evidence type="ECO:0000313" key="6">
    <source>
        <dbReference type="WBParaSite" id="EVEC_0001211501-mRNA-1"/>
    </source>
</evidence>
<gene>
    <name evidence="4" type="ORF">EVEC_LOCUS11353</name>
</gene>
<dbReference type="EMBL" id="UXUI01011916">
    <property type="protein sequence ID" value="VDD96602.1"/>
    <property type="molecule type" value="Genomic_DNA"/>
</dbReference>
<evidence type="ECO:0000256" key="2">
    <source>
        <dbReference type="PROSITE-ProRule" id="PRU00176"/>
    </source>
</evidence>
<dbReference type="AlphaFoldDB" id="A0A0N4VMF7"/>
<dbReference type="PANTHER" id="PTHR48025">
    <property type="entry name" value="OS02G0815200 PROTEIN"/>
    <property type="match status" value="1"/>
</dbReference>
<proteinExistence type="predicted"/>
<evidence type="ECO:0000313" key="4">
    <source>
        <dbReference type="EMBL" id="VDD96602.1"/>
    </source>
</evidence>
<feature type="domain" description="RRM" evidence="3">
    <location>
        <begin position="83"/>
        <end position="155"/>
    </location>
</feature>
<dbReference type="InterPro" id="IPR035979">
    <property type="entry name" value="RBD_domain_sf"/>
</dbReference>
<dbReference type="PANTHER" id="PTHR48025:SF1">
    <property type="entry name" value="RRM DOMAIN-CONTAINING PROTEIN"/>
    <property type="match status" value="1"/>
</dbReference>
<dbReference type="WBParaSite" id="EVEC_0001211501-mRNA-1">
    <property type="protein sequence ID" value="EVEC_0001211501-mRNA-1"/>
    <property type="gene ID" value="EVEC_0001211501"/>
</dbReference>
<dbReference type="SUPFAM" id="SSF54928">
    <property type="entry name" value="RNA-binding domain, RBD"/>
    <property type="match status" value="2"/>
</dbReference>